<evidence type="ECO:0000313" key="2">
    <source>
        <dbReference type="EMBL" id="QNH63453.1"/>
    </source>
</evidence>
<gene>
    <name evidence="2" type="ORF">H4317_06565</name>
</gene>
<sequence length="524" mass="58572">MFQFKRTLLTAVLALAASAAAFAQTQTLDGIERMARSGISPIYAGNEVKGYILYAKADKADRKNDNYRLDFYDQDLSKVSTVTIQKPSGKYFLLQNSFNGTAFGLYFYNRKDKTLEIETYDTSLKKLGTKVIEDLSKADNMMIQQRLQSTDNNETMYGGLNLEPVADKGFVRNSFDGMMKSYALQMYDNNLNPKWRLASDPKSKYYESIVINEVNDKYLVGTIMRRDGMMSRKIESYMVAIDVNTGKKVLDQPVESSKTEQLSLSSFTFDKDKREFVAVGEYYKPDDKPFVQKSQGFYIKRFSEAGKPLGVKPYSWQKEVKAALPAEAKASMDDGYVNFTHSIVKGADGKMYIVAEQFKIVADGLGIAATALGGRGMSMSKGFIGNMLIFELNPEFGLNAIKFYPKDRSRSVLPSGTGFMGAGLLGQIMKSQGDFDYQFLQRNNAGSLFNVVYINYDKEKGEATKKVIGNISFGENGQFTIDKIDGSSSATSSFVYPAKPGYVMMVDYLKKQSQLGMKLVKLNI</sequence>
<keyword evidence="1" id="KW-0732">Signal</keyword>
<dbReference type="Pfam" id="PF20559">
    <property type="entry name" value="DUF6770"/>
    <property type="match status" value="1"/>
</dbReference>
<protein>
    <submittedName>
        <fullName evidence="2">Uncharacterized protein</fullName>
    </submittedName>
</protein>
<dbReference type="AlphaFoldDB" id="A0A7G7WAR0"/>
<dbReference type="InterPro" id="IPR046661">
    <property type="entry name" value="DUF6770"/>
</dbReference>
<organism evidence="2 3">
    <name type="scientific">Hymenobacter sediminicola</name>
    <dbReference type="NCBI Taxonomy" id="2761579"/>
    <lineage>
        <taxon>Bacteria</taxon>
        <taxon>Pseudomonadati</taxon>
        <taxon>Bacteroidota</taxon>
        <taxon>Cytophagia</taxon>
        <taxon>Cytophagales</taxon>
        <taxon>Hymenobacteraceae</taxon>
        <taxon>Hymenobacter</taxon>
    </lineage>
</organism>
<evidence type="ECO:0000313" key="3">
    <source>
        <dbReference type="Proteomes" id="UP000515489"/>
    </source>
</evidence>
<feature type="signal peptide" evidence="1">
    <location>
        <begin position="1"/>
        <end position="23"/>
    </location>
</feature>
<dbReference type="EMBL" id="CP060202">
    <property type="protein sequence ID" value="QNH63453.1"/>
    <property type="molecule type" value="Genomic_DNA"/>
</dbReference>
<feature type="chain" id="PRO_5029000383" evidence="1">
    <location>
        <begin position="24"/>
        <end position="524"/>
    </location>
</feature>
<evidence type="ECO:0000256" key="1">
    <source>
        <dbReference type="SAM" id="SignalP"/>
    </source>
</evidence>
<keyword evidence="3" id="KW-1185">Reference proteome</keyword>
<dbReference type="RefSeq" id="WP_185889331.1">
    <property type="nucleotide sequence ID" value="NZ_CP060202.1"/>
</dbReference>
<dbReference type="KEGG" id="hsk:H4317_06565"/>
<name>A0A7G7WAR0_9BACT</name>
<proteinExistence type="predicted"/>
<dbReference type="Proteomes" id="UP000515489">
    <property type="component" value="Chromosome"/>
</dbReference>
<accession>A0A7G7WAR0</accession>
<reference evidence="2 3" key="1">
    <citation type="submission" date="2020-08" db="EMBL/GenBank/DDBJ databases">
        <title>Hymenobacter sp. S2-20-2 genome sequencing.</title>
        <authorList>
            <person name="Jin L."/>
        </authorList>
    </citation>
    <scope>NUCLEOTIDE SEQUENCE [LARGE SCALE GENOMIC DNA]</scope>
    <source>
        <strain evidence="2 3">S2-20-2</strain>
    </source>
</reference>